<evidence type="ECO:0000256" key="1">
    <source>
        <dbReference type="SAM" id="Phobius"/>
    </source>
</evidence>
<evidence type="ECO:0000259" key="2">
    <source>
        <dbReference type="Pfam" id="PF00892"/>
    </source>
</evidence>
<feature type="transmembrane region" description="Helical" evidence="1">
    <location>
        <begin position="153"/>
        <end position="174"/>
    </location>
</feature>
<comment type="caution">
    <text evidence="3">The sequence shown here is derived from an EMBL/GenBank/DDBJ whole genome shotgun (WGS) entry which is preliminary data.</text>
</comment>
<feature type="transmembrane region" description="Helical" evidence="1">
    <location>
        <begin position="127"/>
        <end position="147"/>
    </location>
</feature>
<name>A0A081KAK4_9GAMM</name>
<dbReference type="InterPro" id="IPR000620">
    <property type="entry name" value="EamA_dom"/>
</dbReference>
<feature type="transmembrane region" description="Helical" evidence="1">
    <location>
        <begin position="186"/>
        <end position="208"/>
    </location>
</feature>
<organism evidence="3 4">
    <name type="scientific">Endozoicomonas elysicola</name>
    <dbReference type="NCBI Taxonomy" id="305900"/>
    <lineage>
        <taxon>Bacteria</taxon>
        <taxon>Pseudomonadati</taxon>
        <taxon>Pseudomonadota</taxon>
        <taxon>Gammaproteobacteria</taxon>
        <taxon>Oceanospirillales</taxon>
        <taxon>Endozoicomonadaceae</taxon>
        <taxon>Endozoicomonas</taxon>
    </lineage>
</organism>
<feature type="transmembrane region" description="Helical" evidence="1">
    <location>
        <begin position="214"/>
        <end position="233"/>
    </location>
</feature>
<reference evidence="3 4" key="1">
    <citation type="submission" date="2014-06" db="EMBL/GenBank/DDBJ databases">
        <title>Whole Genome Sequences of Three Symbiotic Endozoicomonas Bacteria.</title>
        <authorList>
            <person name="Neave M.J."/>
            <person name="Apprill A."/>
            <person name="Voolstra C.R."/>
        </authorList>
    </citation>
    <scope>NUCLEOTIDE SEQUENCE [LARGE SCALE GENOMIC DNA]</scope>
    <source>
        <strain evidence="3 4">DSM 22380</strain>
    </source>
</reference>
<feature type="domain" description="EamA" evidence="2">
    <location>
        <begin position="156"/>
        <end position="285"/>
    </location>
</feature>
<keyword evidence="1" id="KW-1133">Transmembrane helix</keyword>
<feature type="transmembrane region" description="Helical" evidence="1">
    <location>
        <begin position="245"/>
        <end position="262"/>
    </location>
</feature>
<dbReference type="STRING" id="305900.GV64_10880"/>
<proteinExistence type="predicted"/>
<dbReference type="Pfam" id="PF00892">
    <property type="entry name" value="EamA"/>
    <property type="match status" value="2"/>
</dbReference>
<dbReference type="SUPFAM" id="SSF103481">
    <property type="entry name" value="Multidrug resistance efflux transporter EmrE"/>
    <property type="match status" value="2"/>
</dbReference>
<gene>
    <name evidence="3" type="ORF">GV64_10880</name>
</gene>
<evidence type="ECO:0000313" key="4">
    <source>
        <dbReference type="Proteomes" id="UP000027997"/>
    </source>
</evidence>
<dbReference type="eggNOG" id="COG0697">
    <property type="taxonomic scope" value="Bacteria"/>
</dbReference>
<dbReference type="PANTHER" id="PTHR22911:SF137">
    <property type="entry name" value="SOLUTE CARRIER FAMILY 35 MEMBER G2-RELATED"/>
    <property type="match status" value="1"/>
</dbReference>
<keyword evidence="1" id="KW-0812">Transmembrane</keyword>
<evidence type="ECO:0000313" key="3">
    <source>
        <dbReference type="EMBL" id="KEI71180.1"/>
    </source>
</evidence>
<feature type="transmembrane region" description="Helical" evidence="1">
    <location>
        <begin position="34"/>
        <end position="55"/>
    </location>
</feature>
<accession>A0A081KAK4</accession>
<feature type="transmembrane region" description="Helical" evidence="1">
    <location>
        <begin position="71"/>
        <end position="92"/>
    </location>
</feature>
<feature type="transmembrane region" description="Helical" evidence="1">
    <location>
        <begin position="268"/>
        <end position="286"/>
    </location>
</feature>
<dbReference type="Proteomes" id="UP000027997">
    <property type="component" value="Unassembled WGS sequence"/>
</dbReference>
<dbReference type="EMBL" id="JOJP01000001">
    <property type="protein sequence ID" value="KEI71180.1"/>
    <property type="molecule type" value="Genomic_DNA"/>
</dbReference>
<dbReference type="PANTHER" id="PTHR22911">
    <property type="entry name" value="ACYL-MALONYL CONDENSING ENZYME-RELATED"/>
    <property type="match status" value="1"/>
</dbReference>
<keyword evidence="4" id="KW-1185">Reference proteome</keyword>
<sequence length="293" mass="32076">MTDNSKACFYALATALLWSTIATAFKIALKHLDPWQLVFWSVATSTILLSIIVIIQGKTGLIASQFKRSPGLFLLLGLLNPFLYHVALFGAYDLLPAQQAQALNYSWPMALTLLAVPLLGRKLSFKSLLCCLLAYAGVLIICTRGEFRNLNFSSPTGVVLALSSTIIWALYWIFNTRRDGDPVVSLLICFLCGLPWIIGATLLFSSVWPVSTEGLAAAAYVGLIEMGFAYILWLKALKLADNTAMISNISYLSPFLSLIFIANILGESIYPATYAGLIMIIVAVLAQQHLSRK</sequence>
<keyword evidence="1" id="KW-0472">Membrane</keyword>
<dbReference type="GO" id="GO:0016020">
    <property type="term" value="C:membrane"/>
    <property type="evidence" value="ECO:0007669"/>
    <property type="project" value="InterPro"/>
</dbReference>
<dbReference type="RefSeq" id="WP_020582738.1">
    <property type="nucleotide sequence ID" value="NZ_JOJP01000001.1"/>
</dbReference>
<feature type="transmembrane region" description="Helical" evidence="1">
    <location>
        <begin position="104"/>
        <end position="120"/>
    </location>
</feature>
<protein>
    <recommendedName>
        <fullName evidence="2">EamA domain-containing protein</fullName>
    </recommendedName>
</protein>
<dbReference type="InterPro" id="IPR037185">
    <property type="entry name" value="EmrE-like"/>
</dbReference>
<feature type="domain" description="EamA" evidence="2">
    <location>
        <begin position="6"/>
        <end position="141"/>
    </location>
</feature>
<dbReference type="AlphaFoldDB" id="A0A081KAK4"/>